<keyword evidence="2" id="KW-0805">Transcription regulation</keyword>
<protein>
    <recommendedName>
        <fullName evidence="6">HTH-type transcriptional regulator TtuA</fullName>
    </recommendedName>
    <alternativeName>
        <fullName evidence="7">Tartrate utilization transcriptional regulator</fullName>
    </alternativeName>
</protein>
<evidence type="ECO:0000256" key="3">
    <source>
        <dbReference type="ARBA" id="ARBA00023125"/>
    </source>
</evidence>
<dbReference type="AlphaFoldDB" id="A0A7W6G3D8"/>
<feature type="domain" description="HTH lysR-type" evidence="8">
    <location>
        <begin position="26"/>
        <end position="83"/>
    </location>
</feature>
<evidence type="ECO:0000256" key="7">
    <source>
        <dbReference type="ARBA" id="ARBA00083243"/>
    </source>
</evidence>
<dbReference type="PANTHER" id="PTHR30346:SF0">
    <property type="entry name" value="HCA OPERON TRANSCRIPTIONAL ACTIVATOR HCAR"/>
    <property type="match status" value="1"/>
</dbReference>
<organism evidence="9 10">
    <name type="scientific">Rhizobium skierniewicense</name>
    <dbReference type="NCBI Taxonomy" id="984260"/>
    <lineage>
        <taxon>Bacteria</taxon>
        <taxon>Pseudomonadati</taxon>
        <taxon>Pseudomonadota</taxon>
        <taxon>Alphaproteobacteria</taxon>
        <taxon>Hyphomicrobiales</taxon>
        <taxon>Rhizobiaceae</taxon>
        <taxon>Rhizobium/Agrobacterium group</taxon>
        <taxon>Rhizobium</taxon>
    </lineage>
</organism>
<dbReference type="Gene3D" id="3.40.190.10">
    <property type="entry name" value="Periplasmic binding protein-like II"/>
    <property type="match status" value="2"/>
</dbReference>
<dbReference type="Proteomes" id="UP000565286">
    <property type="component" value="Unassembled WGS sequence"/>
</dbReference>
<dbReference type="InterPro" id="IPR005119">
    <property type="entry name" value="LysR_subst-bd"/>
</dbReference>
<evidence type="ECO:0000259" key="8">
    <source>
        <dbReference type="PROSITE" id="PS50931"/>
    </source>
</evidence>
<evidence type="ECO:0000313" key="10">
    <source>
        <dbReference type="Proteomes" id="UP000565286"/>
    </source>
</evidence>
<accession>A0A7W6G3D8</accession>
<dbReference type="EMBL" id="JACIDV010000015">
    <property type="protein sequence ID" value="MBB3948108.1"/>
    <property type="molecule type" value="Genomic_DNA"/>
</dbReference>
<comment type="function">
    <text evidence="5">Transcriptional regulator of the ttuABCDE tartrate utilization operon.</text>
</comment>
<dbReference type="InterPro" id="IPR000847">
    <property type="entry name" value="LysR_HTH_N"/>
</dbReference>
<evidence type="ECO:0000256" key="2">
    <source>
        <dbReference type="ARBA" id="ARBA00023015"/>
    </source>
</evidence>
<name>A0A7W6G3D8_9HYPH</name>
<dbReference type="GO" id="GO:0003700">
    <property type="term" value="F:DNA-binding transcription factor activity"/>
    <property type="evidence" value="ECO:0007669"/>
    <property type="project" value="InterPro"/>
</dbReference>
<keyword evidence="10" id="KW-1185">Reference proteome</keyword>
<sequence length="323" mass="35294">MTSIRPINLSPNRILMDIDTGIELMLDLGQVRSFVTVASELNFSRAARRLNMTQPPLSRQIRLLEQELDVVLFERTSRRVTLTAAGHAFLVEAQKLLAQGDAAKTAARRAARGSAGSIRIAFIGAATYGFLPRFIEETRALAPQIELELVQMETAEQLQSINRGEIDMGLSRPLSGAHQLESLSVVRELMMLAIPRAHPLAARRRPGLDALNNMPIIMFSPQARYLHDKVTALIAEHGITPRIVQSITHSQAILSLVSAGLGLAIVPAATRNACFDNVVFRPLDLRHQCIAELHAIWCAENSNPALPEIRDVIAGSSVSGLSV</sequence>
<dbReference type="PANTHER" id="PTHR30346">
    <property type="entry name" value="TRANSCRIPTIONAL DUAL REGULATOR HCAR-RELATED"/>
    <property type="match status" value="1"/>
</dbReference>
<dbReference type="SUPFAM" id="SSF53850">
    <property type="entry name" value="Periplasmic binding protein-like II"/>
    <property type="match status" value="1"/>
</dbReference>
<reference evidence="9 10" key="1">
    <citation type="submission" date="2020-08" db="EMBL/GenBank/DDBJ databases">
        <title>Genomic Encyclopedia of Type Strains, Phase IV (KMG-IV): sequencing the most valuable type-strain genomes for metagenomic binning, comparative biology and taxonomic classification.</title>
        <authorList>
            <person name="Goeker M."/>
        </authorList>
    </citation>
    <scope>NUCLEOTIDE SEQUENCE [LARGE SCALE GENOMIC DNA]</scope>
    <source>
        <strain evidence="9 10">DSM 26438</strain>
    </source>
</reference>
<dbReference type="InterPro" id="IPR036388">
    <property type="entry name" value="WH-like_DNA-bd_sf"/>
</dbReference>
<dbReference type="SUPFAM" id="SSF46785">
    <property type="entry name" value="Winged helix' DNA-binding domain"/>
    <property type="match status" value="1"/>
</dbReference>
<evidence type="ECO:0000256" key="5">
    <source>
        <dbReference type="ARBA" id="ARBA00054626"/>
    </source>
</evidence>
<comment type="caution">
    <text evidence="9">The sequence shown here is derived from an EMBL/GenBank/DDBJ whole genome shotgun (WGS) entry which is preliminary data.</text>
</comment>
<evidence type="ECO:0000256" key="4">
    <source>
        <dbReference type="ARBA" id="ARBA00023163"/>
    </source>
</evidence>
<proteinExistence type="inferred from homology"/>
<keyword evidence="4" id="KW-0804">Transcription</keyword>
<dbReference type="PROSITE" id="PS50931">
    <property type="entry name" value="HTH_LYSR"/>
    <property type="match status" value="1"/>
</dbReference>
<dbReference type="GO" id="GO:0032993">
    <property type="term" value="C:protein-DNA complex"/>
    <property type="evidence" value="ECO:0007669"/>
    <property type="project" value="TreeGrafter"/>
</dbReference>
<dbReference type="GO" id="GO:0003677">
    <property type="term" value="F:DNA binding"/>
    <property type="evidence" value="ECO:0007669"/>
    <property type="project" value="UniProtKB-KW"/>
</dbReference>
<dbReference type="InterPro" id="IPR036390">
    <property type="entry name" value="WH_DNA-bd_sf"/>
</dbReference>
<evidence type="ECO:0000313" key="9">
    <source>
        <dbReference type="EMBL" id="MBB3948108.1"/>
    </source>
</evidence>
<dbReference type="Gene3D" id="1.10.10.10">
    <property type="entry name" value="Winged helix-like DNA-binding domain superfamily/Winged helix DNA-binding domain"/>
    <property type="match status" value="1"/>
</dbReference>
<evidence type="ECO:0000256" key="1">
    <source>
        <dbReference type="ARBA" id="ARBA00009437"/>
    </source>
</evidence>
<comment type="similarity">
    <text evidence="1">Belongs to the LysR transcriptional regulatory family.</text>
</comment>
<gene>
    <name evidence="9" type="ORF">GGQ73_004082</name>
</gene>
<keyword evidence="3 9" id="KW-0238">DNA-binding</keyword>
<dbReference type="Pfam" id="PF00126">
    <property type="entry name" value="HTH_1"/>
    <property type="match status" value="1"/>
</dbReference>
<dbReference type="PRINTS" id="PR00039">
    <property type="entry name" value="HTHLYSR"/>
</dbReference>
<dbReference type="FunFam" id="1.10.10.10:FF:000001">
    <property type="entry name" value="LysR family transcriptional regulator"/>
    <property type="match status" value="1"/>
</dbReference>
<dbReference type="RefSeq" id="WP_234911040.1">
    <property type="nucleotide sequence ID" value="NZ_JACIDV010000015.1"/>
</dbReference>
<dbReference type="Pfam" id="PF03466">
    <property type="entry name" value="LysR_substrate"/>
    <property type="match status" value="1"/>
</dbReference>
<evidence type="ECO:0000256" key="6">
    <source>
        <dbReference type="ARBA" id="ARBA00067332"/>
    </source>
</evidence>